<feature type="non-terminal residue" evidence="2">
    <location>
        <position position="1"/>
    </location>
</feature>
<evidence type="ECO:0000256" key="1">
    <source>
        <dbReference type="SAM" id="Phobius"/>
    </source>
</evidence>
<accession>A0A381YBS0</accession>
<gene>
    <name evidence="2" type="ORF">METZ01_LOCUS127380</name>
</gene>
<protein>
    <submittedName>
        <fullName evidence="2">Uncharacterized protein</fullName>
    </submittedName>
</protein>
<name>A0A381YBS0_9ZZZZ</name>
<dbReference type="EMBL" id="UINC01017863">
    <property type="protein sequence ID" value="SVA74526.1"/>
    <property type="molecule type" value="Genomic_DNA"/>
</dbReference>
<evidence type="ECO:0000313" key="2">
    <source>
        <dbReference type="EMBL" id="SVA74526.1"/>
    </source>
</evidence>
<reference evidence="2" key="1">
    <citation type="submission" date="2018-05" db="EMBL/GenBank/DDBJ databases">
        <authorList>
            <person name="Lanie J.A."/>
            <person name="Ng W.-L."/>
            <person name="Kazmierczak K.M."/>
            <person name="Andrzejewski T.M."/>
            <person name="Davidsen T.M."/>
            <person name="Wayne K.J."/>
            <person name="Tettelin H."/>
            <person name="Glass J.I."/>
            <person name="Rusch D."/>
            <person name="Podicherti R."/>
            <person name="Tsui H.-C.T."/>
            <person name="Winkler M.E."/>
        </authorList>
    </citation>
    <scope>NUCLEOTIDE SEQUENCE</scope>
</reference>
<proteinExistence type="predicted"/>
<keyword evidence="1" id="KW-1133">Transmembrane helix</keyword>
<organism evidence="2">
    <name type="scientific">marine metagenome</name>
    <dbReference type="NCBI Taxonomy" id="408172"/>
    <lineage>
        <taxon>unclassified sequences</taxon>
        <taxon>metagenomes</taxon>
        <taxon>ecological metagenomes</taxon>
    </lineage>
</organism>
<keyword evidence="1" id="KW-0812">Transmembrane</keyword>
<dbReference type="AlphaFoldDB" id="A0A381YBS0"/>
<sequence>VVSVQIFDHVEALDFGQAHWLAGAMLAFSFLVLLLVYGAKDRTRVLGMRYGS</sequence>
<keyword evidence="1" id="KW-0472">Membrane</keyword>
<feature type="transmembrane region" description="Helical" evidence="1">
    <location>
        <begin position="20"/>
        <end position="39"/>
    </location>
</feature>